<feature type="chain" id="PRO_5046163411" evidence="1">
    <location>
        <begin position="21"/>
        <end position="329"/>
    </location>
</feature>
<dbReference type="InterPro" id="IPR025372">
    <property type="entry name" value="DUF4362"/>
</dbReference>
<comment type="caution">
    <text evidence="2">The sequence shown here is derived from an EMBL/GenBank/DDBJ whole genome shotgun (WGS) entry which is preliminary data.</text>
</comment>
<dbReference type="Proteomes" id="UP001595882">
    <property type="component" value="Unassembled WGS sequence"/>
</dbReference>
<gene>
    <name evidence="2" type="ORF">ACFOY7_10115</name>
</gene>
<dbReference type="RefSeq" id="WP_390251925.1">
    <property type="nucleotide sequence ID" value="NZ_JBHSDT010000004.1"/>
</dbReference>
<dbReference type="Pfam" id="PF14275">
    <property type="entry name" value="DUF4362"/>
    <property type="match status" value="1"/>
</dbReference>
<evidence type="ECO:0000256" key="1">
    <source>
        <dbReference type="SAM" id="SignalP"/>
    </source>
</evidence>
<dbReference type="InterPro" id="IPR021598">
    <property type="entry name" value="DUF3221"/>
</dbReference>
<keyword evidence="1" id="KW-0732">Signal</keyword>
<organism evidence="2 3">
    <name type="scientific">Gracilibacillus xinjiangensis</name>
    <dbReference type="NCBI Taxonomy" id="1193282"/>
    <lineage>
        <taxon>Bacteria</taxon>
        <taxon>Bacillati</taxon>
        <taxon>Bacillota</taxon>
        <taxon>Bacilli</taxon>
        <taxon>Bacillales</taxon>
        <taxon>Bacillaceae</taxon>
        <taxon>Gracilibacillus</taxon>
    </lineage>
</organism>
<dbReference type="Gene3D" id="2.40.50.140">
    <property type="entry name" value="Nucleic acid-binding proteins"/>
    <property type="match status" value="1"/>
</dbReference>
<dbReference type="PROSITE" id="PS51257">
    <property type="entry name" value="PROKAR_LIPOPROTEIN"/>
    <property type="match status" value="1"/>
</dbReference>
<dbReference type="InterPro" id="IPR012340">
    <property type="entry name" value="NA-bd_OB-fold"/>
</dbReference>
<name>A0ABV8WZI3_9BACI</name>
<accession>A0ABV8WZI3</accession>
<feature type="signal peptide" evidence="1">
    <location>
        <begin position="1"/>
        <end position="20"/>
    </location>
</feature>
<evidence type="ECO:0000313" key="3">
    <source>
        <dbReference type="Proteomes" id="UP001595882"/>
    </source>
</evidence>
<reference evidence="3" key="1">
    <citation type="journal article" date="2019" name="Int. J. Syst. Evol. Microbiol.">
        <title>The Global Catalogue of Microorganisms (GCM) 10K type strain sequencing project: providing services to taxonomists for standard genome sequencing and annotation.</title>
        <authorList>
            <consortium name="The Broad Institute Genomics Platform"/>
            <consortium name="The Broad Institute Genome Sequencing Center for Infectious Disease"/>
            <person name="Wu L."/>
            <person name="Ma J."/>
        </authorList>
    </citation>
    <scope>NUCLEOTIDE SEQUENCE [LARGE SCALE GENOMIC DNA]</scope>
    <source>
        <strain evidence="3">CCUG 37865</strain>
    </source>
</reference>
<dbReference type="EMBL" id="JBHSDT010000004">
    <property type="protein sequence ID" value="MFC4403434.1"/>
    <property type="molecule type" value="Genomic_DNA"/>
</dbReference>
<evidence type="ECO:0000313" key="2">
    <source>
        <dbReference type="EMBL" id="MFC4403434.1"/>
    </source>
</evidence>
<protein>
    <submittedName>
        <fullName evidence="2">DUF4362 domain-containing protein</fullName>
    </submittedName>
</protein>
<sequence>MKYLFSVLLIFLVACGTSKLNDGTNHDQMNNNIPGENNSTMVGYIAEISDESVLVVEKSIQQPFEEIPIEETYVKAGNAIIFQLEKQESLDLFQIGEKVEVTYNALAESYPGQSTALDIKRVADEINDVIFYQARYENLIQLELFVQAIQNGMDKQIRVVHYTTEGDPVFKVYSYLNGQISVVVDRSQDQYGSEDNKISQFTCDQLEYYLTDDQMISFDLVGCDANEATSLLMAEIELSEMIIPEQIYTRVLVRAGDNVLFDTTDREEINGIVDKVRSSKAQSIAAITLMQPDGELVLSGKGANIVFDFYKAGNLVRMNSYLETDLSIK</sequence>
<dbReference type="Pfam" id="PF11518">
    <property type="entry name" value="DUF3221"/>
    <property type="match status" value="1"/>
</dbReference>
<keyword evidence="3" id="KW-1185">Reference proteome</keyword>
<proteinExistence type="predicted"/>